<keyword evidence="3 6" id="KW-0560">Oxidoreductase</keyword>
<dbReference type="InterPro" id="IPR029039">
    <property type="entry name" value="Flavoprotein-like_sf"/>
</dbReference>
<name>A0A076LQM7_9GAMM</name>
<comment type="subcellular location">
    <subcellularLocation>
        <location evidence="6">Cell inner membrane</location>
        <topology evidence="6">Peripheral membrane protein</topology>
        <orientation evidence="6">Cytoplasmic side</orientation>
    </subcellularLocation>
</comment>
<dbReference type="GO" id="GO:0005886">
    <property type="term" value="C:plasma membrane"/>
    <property type="evidence" value="ECO:0007669"/>
    <property type="project" value="UniProtKB-SubCell"/>
</dbReference>
<evidence type="ECO:0000256" key="1">
    <source>
        <dbReference type="ARBA" id="ARBA00022475"/>
    </source>
</evidence>
<dbReference type="FunFam" id="3.40.50.360:FF:000013">
    <property type="entry name" value="Glutathione-regulated potassium-efflux system ancillary protein KefG"/>
    <property type="match status" value="1"/>
</dbReference>
<dbReference type="GO" id="GO:0010181">
    <property type="term" value="F:FMN binding"/>
    <property type="evidence" value="ECO:0007669"/>
    <property type="project" value="TreeGrafter"/>
</dbReference>
<evidence type="ECO:0000256" key="2">
    <source>
        <dbReference type="ARBA" id="ARBA00022519"/>
    </source>
</evidence>
<evidence type="ECO:0000313" key="8">
    <source>
        <dbReference type="EMBL" id="AIJ07924.1"/>
    </source>
</evidence>
<dbReference type="NCBIfam" id="NF003430">
    <property type="entry name" value="PRK04930.1"/>
    <property type="match status" value="1"/>
</dbReference>
<organism evidence="8 9">
    <name type="scientific">Edwardsiella anguillarum ET080813</name>
    <dbReference type="NCBI Taxonomy" id="667120"/>
    <lineage>
        <taxon>Bacteria</taxon>
        <taxon>Pseudomonadati</taxon>
        <taxon>Pseudomonadota</taxon>
        <taxon>Gammaproteobacteria</taxon>
        <taxon>Enterobacterales</taxon>
        <taxon>Hafniaceae</taxon>
        <taxon>Edwardsiella</taxon>
    </lineage>
</organism>
<dbReference type="AlphaFoldDB" id="A0A076LQM7"/>
<dbReference type="HOGENOM" id="CLU_058643_0_1_6"/>
<feature type="domain" description="Flavodoxin-like fold" evidence="7">
    <location>
        <begin position="6"/>
        <end position="170"/>
    </location>
</feature>
<keyword evidence="2 6" id="KW-0997">Cell inner membrane</keyword>
<dbReference type="Pfam" id="PF02525">
    <property type="entry name" value="Flavodoxin_2"/>
    <property type="match status" value="1"/>
</dbReference>
<gene>
    <name evidence="6 8" type="primary">kefG</name>
    <name evidence="8" type="ORF">ETEE_1472</name>
</gene>
<sequence>MAHPPKVLLIYAHPESPSSVANQLLLQAARRLSNVTVHDLYAHYPDFFIDIHHEQHLLRNHQVIVFQHPLYNYSCPALLKEWLDRVLARGFASGVGGYALRDKYWRSVVTTGEPEGAYQLGGYNHYTMGEVLRPFELTALRCHMRWLAPLTIYWARRQKLEMLHAQAHDYATWLAAPLPAGDDDEC</sequence>
<keyword evidence="5 6" id="KW-0472">Membrane</keyword>
<evidence type="ECO:0000256" key="4">
    <source>
        <dbReference type="ARBA" id="ARBA00023027"/>
    </source>
</evidence>
<protein>
    <recommendedName>
        <fullName evidence="6">Glutathione-regulated potassium-efflux system ancillary protein KefG</fullName>
    </recommendedName>
    <alternativeName>
        <fullName evidence="6">Putative quinone oxidoreductase KefG</fullName>
        <ecNumber evidence="6">1.6.5.2</ecNumber>
    </alternativeName>
</protein>
<reference evidence="8 9" key="1">
    <citation type="journal article" date="2012" name="PLoS ONE">
        <title>Edwardsiella comparative phylogenomics reveal the new intra/inter-species taxonomic relationships, virulence evolution and niche adaptation mechanisms.</title>
        <authorList>
            <person name="Yang M."/>
            <person name="Lv Y."/>
            <person name="Xiao J."/>
            <person name="Wu H."/>
            <person name="Zheng H."/>
            <person name="Liu Q."/>
            <person name="Zhang Y."/>
            <person name="Wang Q."/>
        </authorList>
    </citation>
    <scope>NUCLEOTIDE SEQUENCE [LARGE SCALE GENOMIC DNA]</scope>
    <source>
        <strain evidence="9">080813</strain>
    </source>
</reference>
<dbReference type="Proteomes" id="UP000028681">
    <property type="component" value="Chromosome"/>
</dbReference>
<keyword evidence="1 6" id="KW-1003">Cell membrane</keyword>
<evidence type="ECO:0000256" key="3">
    <source>
        <dbReference type="ARBA" id="ARBA00023002"/>
    </source>
</evidence>
<evidence type="ECO:0000313" key="9">
    <source>
        <dbReference type="Proteomes" id="UP000028681"/>
    </source>
</evidence>
<comment type="similarity">
    <text evidence="6">Belongs to the NAD(P)H dehydrogenase (quinone) family. KefG subfamily.</text>
</comment>
<dbReference type="RefSeq" id="WP_034163846.1">
    <property type="nucleotide sequence ID" value="NZ_CP006664.1"/>
</dbReference>
<dbReference type="GO" id="GO:1901381">
    <property type="term" value="P:positive regulation of potassium ion transmembrane transport"/>
    <property type="evidence" value="ECO:0007669"/>
    <property type="project" value="UniProtKB-UniRule"/>
</dbReference>
<dbReference type="GO" id="GO:0009055">
    <property type="term" value="F:electron transfer activity"/>
    <property type="evidence" value="ECO:0007669"/>
    <property type="project" value="TreeGrafter"/>
</dbReference>
<dbReference type="InterPro" id="IPR023947">
    <property type="entry name" value="K_H_efflux_KefG"/>
</dbReference>
<dbReference type="PANTHER" id="PTHR47307:SF1">
    <property type="entry name" value="GLUTATHIONE-REGULATED POTASSIUM-EFFLUX SYSTEM ANCILLARY PROTEIN KEFG"/>
    <property type="match status" value="1"/>
</dbReference>
<dbReference type="KEGG" id="ete:ETEE_1472"/>
<dbReference type="GO" id="GO:0050136">
    <property type="term" value="F:NADH dehydrogenase (quinone) (non-electrogenic) activity"/>
    <property type="evidence" value="ECO:0007669"/>
    <property type="project" value="RHEA"/>
</dbReference>
<dbReference type="GO" id="GO:0008753">
    <property type="term" value="F:NADPH dehydrogenase (quinone) activity"/>
    <property type="evidence" value="ECO:0007669"/>
    <property type="project" value="RHEA"/>
</dbReference>
<dbReference type="InterPro" id="IPR003680">
    <property type="entry name" value="Flavodoxin_fold"/>
</dbReference>
<dbReference type="GeneID" id="33939100"/>
<dbReference type="InterPro" id="IPR046980">
    <property type="entry name" value="KefG/KefF"/>
</dbReference>
<dbReference type="Gene3D" id="3.40.50.360">
    <property type="match status" value="1"/>
</dbReference>
<comment type="catalytic activity">
    <reaction evidence="6">
        <text>a quinone + NADH + H(+) = a quinol + NAD(+)</text>
        <dbReference type="Rhea" id="RHEA:46160"/>
        <dbReference type="ChEBI" id="CHEBI:15378"/>
        <dbReference type="ChEBI" id="CHEBI:24646"/>
        <dbReference type="ChEBI" id="CHEBI:57540"/>
        <dbReference type="ChEBI" id="CHEBI:57945"/>
        <dbReference type="ChEBI" id="CHEBI:132124"/>
        <dbReference type="EC" id="1.6.5.2"/>
    </reaction>
</comment>
<dbReference type="EC" id="1.6.5.2" evidence="6"/>
<dbReference type="HAMAP" id="MF_01415">
    <property type="entry name" value="K_H_efflux_KefG"/>
    <property type="match status" value="1"/>
</dbReference>
<evidence type="ECO:0000256" key="6">
    <source>
        <dbReference type="HAMAP-Rule" id="MF_01415"/>
    </source>
</evidence>
<comment type="function">
    <text evidence="6">Regulatory subunit of a potassium efflux system that confers protection against electrophiles. Required for full activity of KefB.</text>
</comment>
<dbReference type="GO" id="GO:0006813">
    <property type="term" value="P:potassium ion transport"/>
    <property type="evidence" value="ECO:0007669"/>
    <property type="project" value="InterPro"/>
</dbReference>
<evidence type="ECO:0000256" key="5">
    <source>
        <dbReference type="ARBA" id="ARBA00023136"/>
    </source>
</evidence>
<comment type="subunit">
    <text evidence="6">Interacts with KefB.</text>
</comment>
<dbReference type="PANTHER" id="PTHR47307">
    <property type="entry name" value="GLUTATHIONE-REGULATED POTASSIUM-EFFLUX SYSTEM ANCILLARY PROTEIN KEFG"/>
    <property type="match status" value="1"/>
</dbReference>
<proteinExistence type="inferred from homology"/>
<comment type="catalytic activity">
    <reaction evidence="6">
        <text>a quinone + NADPH + H(+) = a quinol + NADP(+)</text>
        <dbReference type="Rhea" id="RHEA:46164"/>
        <dbReference type="ChEBI" id="CHEBI:15378"/>
        <dbReference type="ChEBI" id="CHEBI:24646"/>
        <dbReference type="ChEBI" id="CHEBI:57783"/>
        <dbReference type="ChEBI" id="CHEBI:58349"/>
        <dbReference type="ChEBI" id="CHEBI:132124"/>
        <dbReference type="EC" id="1.6.5.2"/>
    </reaction>
</comment>
<accession>A0A076LQM7</accession>
<evidence type="ECO:0000259" key="7">
    <source>
        <dbReference type="Pfam" id="PF02525"/>
    </source>
</evidence>
<keyword evidence="4 6" id="KW-0520">NAD</keyword>
<dbReference type="EMBL" id="CP006664">
    <property type="protein sequence ID" value="AIJ07924.1"/>
    <property type="molecule type" value="Genomic_DNA"/>
</dbReference>
<dbReference type="SUPFAM" id="SSF52218">
    <property type="entry name" value="Flavoproteins"/>
    <property type="match status" value="1"/>
</dbReference>